<dbReference type="Gene3D" id="3.40.50.410">
    <property type="entry name" value="von Willebrand factor, type A domain"/>
    <property type="match status" value="1"/>
</dbReference>
<comment type="subcellular location">
    <subcellularLocation>
        <location evidence="1">Secreted</location>
    </subcellularLocation>
</comment>
<keyword evidence="8" id="KW-1185">Reference proteome</keyword>
<evidence type="ECO:0000259" key="4">
    <source>
        <dbReference type="Pfam" id="PF23619"/>
    </source>
</evidence>
<reference evidence="7 8" key="1">
    <citation type="journal article" date="2023" name="BMC Biol.">
        <title>The compact genome of the sponge Oopsacas minuta (Hexactinellida) is lacking key metazoan core genes.</title>
        <authorList>
            <person name="Santini S."/>
            <person name="Schenkelaars Q."/>
            <person name="Jourda C."/>
            <person name="Duchesne M."/>
            <person name="Belahbib H."/>
            <person name="Rocher C."/>
            <person name="Selva M."/>
            <person name="Riesgo A."/>
            <person name="Vervoort M."/>
            <person name="Leys S.P."/>
            <person name="Kodjabachian L."/>
            <person name="Le Bivic A."/>
            <person name="Borchiellini C."/>
            <person name="Claverie J.M."/>
            <person name="Renard E."/>
        </authorList>
    </citation>
    <scope>NUCLEOTIDE SEQUENCE [LARGE SCALE GENOMIC DNA]</scope>
    <source>
        <strain evidence="7">SPO-2</strain>
    </source>
</reference>
<keyword evidence="2" id="KW-0964">Secreted</keyword>
<evidence type="ECO:0000256" key="2">
    <source>
        <dbReference type="ARBA" id="ARBA00022525"/>
    </source>
</evidence>
<feature type="domain" description="Hemicentin-1-like von Willebrand factor A" evidence="5">
    <location>
        <begin position="202"/>
        <end position="385"/>
    </location>
</feature>
<dbReference type="PANTHER" id="PTHR14905:SF7">
    <property type="entry name" value="VON WILLEBRAND FACTOR A DOMAIN-CONTAINING PROTEIN 7"/>
    <property type="match status" value="1"/>
</dbReference>
<feature type="domain" description="VWA7 N-terminal" evidence="6">
    <location>
        <begin position="2"/>
        <end position="184"/>
    </location>
</feature>
<dbReference type="Pfam" id="PF23619">
    <property type="entry name" value="Ig_VWA7"/>
    <property type="match status" value="1"/>
</dbReference>
<evidence type="ECO:0000259" key="5">
    <source>
        <dbReference type="Pfam" id="PF25106"/>
    </source>
</evidence>
<dbReference type="AlphaFoldDB" id="A0AAV7K406"/>
<dbReference type="InterPro" id="IPR057615">
    <property type="entry name" value="Ig_VWA7"/>
</dbReference>
<dbReference type="Pfam" id="PF25106">
    <property type="entry name" value="VWA_4"/>
    <property type="match status" value="1"/>
</dbReference>
<gene>
    <name evidence="7" type="ORF">LOD99_2034</name>
</gene>
<protein>
    <submittedName>
        <fullName evidence="7">von Willebrand factor A domain-containing protein 7-like</fullName>
    </submittedName>
</protein>
<dbReference type="PANTHER" id="PTHR14905">
    <property type="entry name" value="NG37"/>
    <property type="match status" value="1"/>
</dbReference>
<evidence type="ECO:0000313" key="7">
    <source>
        <dbReference type="EMBL" id="KAI6655535.1"/>
    </source>
</evidence>
<keyword evidence="3" id="KW-0732">Signal</keyword>
<accession>A0AAV7K406</accession>
<dbReference type="EMBL" id="JAKMXF010000188">
    <property type="protein sequence ID" value="KAI6655535.1"/>
    <property type="molecule type" value="Genomic_DNA"/>
</dbReference>
<dbReference type="InterPro" id="IPR052577">
    <property type="entry name" value="VWA7"/>
</dbReference>
<feature type="domain" description="VWA7 Ig-like" evidence="4">
    <location>
        <begin position="607"/>
        <end position="698"/>
    </location>
</feature>
<dbReference type="Proteomes" id="UP001165289">
    <property type="component" value="Unassembled WGS sequence"/>
</dbReference>
<evidence type="ECO:0000256" key="1">
    <source>
        <dbReference type="ARBA" id="ARBA00004613"/>
    </source>
</evidence>
<dbReference type="InterPro" id="IPR036465">
    <property type="entry name" value="vWFA_dom_sf"/>
</dbReference>
<proteinExistence type="predicted"/>
<sequence length="743" mass="80706">MVITAVQLEQYEDAREQAGQMLHTLQDFYSHTNWVEMGKTEPYTVLGRTDQNPDIVVPEAKSTCINCVEDGEVNFLLSLFGAMYYYICNNNMIAEVNEAGELTSGFYGGQMDEDGEVIEKPDGKCSHGGFLDSSSDLPATGGINKDSIVEEFSPHGDLHFQAVTFAISASEIILNEIRKEVNNDTKFASFLNIDLVKHKIASIAYVIDTTGSMSEELPEIQATLPQIERQILRYKESIGENAEVNLILVPFNDPDGGVIVQTTDVDEFLNSIALLTANGGGGDCPEPSVGATIRAILASEPGSPVFVFTDADASDEYRQTEILALISDTRVTVSYILTAGCSRRKRSENGQSDHIDHEQRRRRSTPSDLYSYIAAFSGGQVLTVDTDSISELSSIIFLSSDRSFTQILHNSGTTITLNGLSITNTIRAPDGTELLSLDPTAISVDLDTSASFIATVNISNSSLNGLWELEFYSSGTYSIQVSGLSTLKLSYQLYQLDLESNFGFSILEAKPTPGETLILLITTSGEYEGIELINMDLITSNGSVQQQFNLTKLGEDSYGSKFIPTSDMLQVGITGVDSNGITIRRVSATSVQVSDIDLRLAEGSYRYNSLYPGNSSNITLVLSNFGDPATFDINVSHNNINSTFSYDSNQTSIYLNQNATKDIILEVTASGNATNGNSIKFIVTASTGSGTDERSNYVSFLFIASTLPPPEFTENIIAAAVKESVSVLLLIFILLANISLQLF</sequence>
<evidence type="ECO:0000313" key="8">
    <source>
        <dbReference type="Proteomes" id="UP001165289"/>
    </source>
</evidence>
<dbReference type="InterPro" id="IPR056861">
    <property type="entry name" value="HMCN1-like_VWA"/>
</dbReference>
<name>A0AAV7K406_9METZ</name>
<organism evidence="7 8">
    <name type="scientific">Oopsacas minuta</name>
    <dbReference type="NCBI Taxonomy" id="111878"/>
    <lineage>
        <taxon>Eukaryota</taxon>
        <taxon>Metazoa</taxon>
        <taxon>Porifera</taxon>
        <taxon>Hexactinellida</taxon>
        <taxon>Hexasterophora</taxon>
        <taxon>Lyssacinosida</taxon>
        <taxon>Leucopsacidae</taxon>
        <taxon>Oopsacas</taxon>
    </lineage>
</organism>
<comment type="caution">
    <text evidence="7">The sequence shown here is derived from an EMBL/GenBank/DDBJ whole genome shotgun (WGS) entry which is preliminary data.</text>
</comment>
<evidence type="ECO:0000256" key="3">
    <source>
        <dbReference type="ARBA" id="ARBA00022729"/>
    </source>
</evidence>
<evidence type="ECO:0000259" key="6">
    <source>
        <dbReference type="Pfam" id="PF25107"/>
    </source>
</evidence>
<dbReference type="InterPro" id="IPR056862">
    <property type="entry name" value="VWA7_N"/>
</dbReference>
<dbReference type="Pfam" id="PF25107">
    <property type="entry name" value="VWA7_N"/>
    <property type="match status" value="1"/>
</dbReference>
<dbReference type="SUPFAM" id="SSF53300">
    <property type="entry name" value="vWA-like"/>
    <property type="match status" value="1"/>
</dbReference>